<evidence type="ECO:0000313" key="3">
    <source>
        <dbReference type="Proteomes" id="UP000297540"/>
    </source>
</evidence>
<dbReference type="EMBL" id="SOZE01000030">
    <property type="protein sequence ID" value="TFF34473.1"/>
    <property type="molecule type" value="Genomic_DNA"/>
</dbReference>
<dbReference type="AlphaFoldDB" id="A0A4Y8S636"/>
<name>A0A4Y8S636_9SPHI</name>
<dbReference type="PANTHER" id="PTHR36437">
    <property type="entry name" value="GLYOXALASE/BLEOMYCIN RESISTANCE PROTEIN/DIOXYGENASE"/>
    <property type="match status" value="1"/>
</dbReference>
<organism evidence="2 3">
    <name type="scientific">Mucilaginibacter psychrotolerans</name>
    <dbReference type="NCBI Taxonomy" id="1524096"/>
    <lineage>
        <taxon>Bacteria</taxon>
        <taxon>Pseudomonadati</taxon>
        <taxon>Bacteroidota</taxon>
        <taxon>Sphingobacteriia</taxon>
        <taxon>Sphingobacteriales</taxon>
        <taxon>Sphingobacteriaceae</taxon>
        <taxon>Mucilaginibacter</taxon>
    </lineage>
</organism>
<evidence type="ECO:0000313" key="2">
    <source>
        <dbReference type="EMBL" id="TFF34473.1"/>
    </source>
</evidence>
<dbReference type="Gene3D" id="3.10.180.10">
    <property type="entry name" value="2,3-Dihydroxybiphenyl 1,2-Dioxygenase, domain 1"/>
    <property type="match status" value="1"/>
</dbReference>
<dbReference type="InterPro" id="IPR029068">
    <property type="entry name" value="Glyas_Bleomycin-R_OHBP_Dase"/>
</dbReference>
<dbReference type="RefSeq" id="WP_133234811.1">
    <property type="nucleotide sequence ID" value="NZ_SOZE01000030.1"/>
</dbReference>
<protein>
    <recommendedName>
        <fullName evidence="1">VOC domain-containing protein</fullName>
    </recommendedName>
</protein>
<dbReference type="Proteomes" id="UP000297540">
    <property type="component" value="Unassembled WGS sequence"/>
</dbReference>
<keyword evidence="3" id="KW-1185">Reference proteome</keyword>
<dbReference type="PANTHER" id="PTHR36437:SF2">
    <property type="entry name" value="GLYOXALASE_BLEOMYCIN RESISTANCE PROTEIN_DIOXYGENASE"/>
    <property type="match status" value="1"/>
</dbReference>
<dbReference type="InterPro" id="IPR037523">
    <property type="entry name" value="VOC_core"/>
</dbReference>
<reference evidence="2 3" key="1">
    <citation type="journal article" date="2017" name="Int. J. Syst. Evol. Microbiol.">
        <title>Mucilaginibacterpsychrotolerans sp. nov., isolated from peatlands.</title>
        <authorList>
            <person name="Deng Y."/>
            <person name="Shen L."/>
            <person name="Xu B."/>
            <person name="Liu Y."/>
            <person name="Gu Z."/>
            <person name="Liu H."/>
            <person name="Zhou Y."/>
        </authorList>
    </citation>
    <scope>NUCLEOTIDE SEQUENCE [LARGE SCALE GENOMIC DNA]</scope>
    <source>
        <strain evidence="2 3">NH7-4</strain>
    </source>
</reference>
<dbReference type="OrthoDB" id="9804907at2"/>
<gene>
    <name evidence="2" type="ORF">E2R66_21925</name>
</gene>
<dbReference type="InterPro" id="IPR004360">
    <property type="entry name" value="Glyas_Fos-R_dOase_dom"/>
</dbReference>
<dbReference type="PROSITE" id="PS51819">
    <property type="entry name" value="VOC"/>
    <property type="match status" value="1"/>
</dbReference>
<sequence>MELKYFTLCTRNIDSEIDFCTGKLGFRVFKHTKILNQRQCTILVKDNGDKALMLIESDDKNKAGSTVILNTDDFLKDHFELKGVGVNFLSEPEYTMAGIAAAFEDPDGNRWVLIEERDYSAN</sequence>
<dbReference type="SUPFAM" id="SSF54593">
    <property type="entry name" value="Glyoxalase/Bleomycin resistance protein/Dihydroxybiphenyl dioxygenase"/>
    <property type="match status" value="1"/>
</dbReference>
<feature type="domain" description="VOC" evidence="1">
    <location>
        <begin position="2"/>
        <end position="116"/>
    </location>
</feature>
<proteinExistence type="predicted"/>
<accession>A0A4Y8S636</accession>
<dbReference type="Pfam" id="PF00903">
    <property type="entry name" value="Glyoxalase"/>
    <property type="match status" value="1"/>
</dbReference>
<evidence type="ECO:0000259" key="1">
    <source>
        <dbReference type="PROSITE" id="PS51819"/>
    </source>
</evidence>
<comment type="caution">
    <text evidence="2">The sequence shown here is derived from an EMBL/GenBank/DDBJ whole genome shotgun (WGS) entry which is preliminary data.</text>
</comment>